<dbReference type="SUPFAM" id="SSF48452">
    <property type="entry name" value="TPR-like"/>
    <property type="match status" value="1"/>
</dbReference>
<comment type="caution">
    <text evidence="1">The sequence shown here is derived from an EMBL/GenBank/DDBJ whole genome shotgun (WGS) entry which is preliminary data.</text>
</comment>
<dbReference type="AlphaFoldDB" id="A0A4U0RS14"/>
<sequence>MSEKHTLGELVDELRRDKRRGPYAGHREYVQAAWTVQQEAGRLLDAGNAAQAAPELRKAVDRITTALMYLDDSSGTAGDALRELTGMYARALTAAPPKNPKTLANWIAKSVFDGPGWPDIHLSDFAAALGEVGQAHLADLVEQRAAATDLKDSRRSVYGVRHLHEQLAEVSGDTDRYIAVLARSLTGPDQYLKIARALRAADRPEEATDWARRGVATHQGNPHLPELHDELVDLLISDGQREEALAVRRDAFARTAVFAAFQPLAKTAAELDSPDIVTWALDLLRTRVPDNPAYIHELISCLRAADRPEEAWQTAAGRLDALSKYTLQELLEQRRGTHPADTITPYRHLIDLYLAETGNKYRYQYAVRHLKSLRTIHRELGTETEFTAYLTALRDQHQRKTSFLARLDQAGLS</sequence>
<gene>
    <name evidence="1" type="ORF">FCI23_48040</name>
</gene>
<proteinExistence type="predicted"/>
<dbReference type="InterPro" id="IPR049245">
    <property type="entry name" value="DUF6880"/>
</dbReference>
<evidence type="ECO:0000313" key="2">
    <source>
        <dbReference type="Proteomes" id="UP000305778"/>
    </source>
</evidence>
<name>A0A4U0RS14_9ACTN</name>
<keyword evidence="2" id="KW-1185">Reference proteome</keyword>
<accession>A0A4U0RS14</accession>
<evidence type="ECO:0000313" key="1">
    <source>
        <dbReference type="EMBL" id="TJZ98829.1"/>
    </source>
</evidence>
<protein>
    <submittedName>
        <fullName evidence="1">Uncharacterized protein</fullName>
    </submittedName>
</protein>
<organism evidence="1 2">
    <name type="scientific">Actinacidiphila oryziradicis</name>
    <dbReference type="NCBI Taxonomy" id="2571141"/>
    <lineage>
        <taxon>Bacteria</taxon>
        <taxon>Bacillati</taxon>
        <taxon>Actinomycetota</taxon>
        <taxon>Actinomycetes</taxon>
        <taxon>Kitasatosporales</taxon>
        <taxon>Streptomycetaceae</taxon>
        <taxon>Actinacidiphila</taxon>
    </lineage>
</organism>
<dbReference type="InterPro" id="IPR011990">
    <property type="entry name" value="TPR-like_helical_dom_sf"/>
</dbReference>
<dbReference type="OrthoDB" id="3677745at2"/>
<dbReference type="EMBL" id="SUMC01000126">
    <property type="protein sequence ID" value="TJZ98829.1"/>
    <property type="molecule type" value="Genomic_DNA"/>
</dbReference>
<dbReference type="Proteomes" id="UP000305778">
    <property type="component" value="Unassembled WGS sequence"/>
</dbReference>
<reference evidence="1 2" key="1">
    <citation type="submission" date="2019-04" db="EMBL/GenBank/DDBJ databases">
        <title>Streptomyces oryziradicis sp. nov., a novel actinomycete isolated from rhizosphere soil of rice (Oryza sativa L.).</title>
        <authorList>
            <person name="Li C."/>
        </authorList>
    </citation>
    <scope>NUCLEOTIDE SEQUENCE [LARGE SCALE GENOMIC DNA]</scope>
    <source>
        <strain evidence="1 2">NEAU-C40</strain>
    </source>
</reference>
<dbReference type="RefSeq" id="WP_136730322.1">
    <property type="nucleotide sequence ID" value="NZ_SUMC01000126.1"/>
</dbReference>
<dbReference type="Gene3D" id="1.25.40.10">
    <property type="entry name" value="Tetratricopeptide repeat domain"/>
    <property type="match status" value="1"/>
</dbReference>
<dbReference type="Pfam" id="PF21810">
    <property type="entry name" value="DUF6880"/>
    <property type="match status" value="1"/>
</dbReference>